<evidence type="ECO:0000313" key="5">
    <source>
        <dbReference type="EMBL" id="KAK5627264.1"/>
    </source>
</evidence>
<dbReference type="SUPFAM" id="SSF63380">
    <property type="entry name" value="Riboflavin synthase domain-like"/>
    <property type="match status" value="1"/>
</dbReference>
<dbReference type="GO" id="GO:0016491">
    <property type="term" value="F:oxidoreductase activity"/>
    <property type="evidence" value="ECO:0007669"/>
    <property type="project" value="UniProtKB-KW"/>
</dbReference>
<dbReference type="PANTHER" id="PTHR46505">
    <property type="entry name" value="OXIDOREDUCTASE NAD-BINDING DOMAIN-CONTAINING PROTEIN 1"/>
    <property type="match status" value="1"/>
</dbReference>
<feature type="region of interest" description="Disordered" evidence="3">
    <location>
        <begin position="81"/>
        <end position="100"/>
    </location>
</feature>
<dbReference type="EMBL" id="JAWHQM010000005">
    <property type="protein sequence ID" value="KAK5627264.1"/>
    <property type="molecule type" value="Genomic_DNA"/>
</dbReference>
<gene>
    <name evidence="5" type="ORF">RRF57_002979</name>
</gene>
<name>A0AAN7UDX9_9PEZI</name>
<evidence type="ECO:0000256" key="1">
    <source>
        <dbReference type="ARBA" id="ARBA00023002"/>
    </source>
</evidence>
<keyword evidence="6" id="KW-1185">Reference proteome</keyword>
<feature type="compositionally biased region" description="Basic and acidic residues" evidence="3">
    <location>
        <begin position="240"/>
        <end position="255"/>
    </location>
</feature>
<feature type="region of interest" description="Disordered" evidence="3">
    <location>
        <begin position="240"/>
        <end position="272"/>
    </location>
</feature>
<evidence type="ECO:0000256" key="3">
    <source>
        <dbReference type="SAM" id="MobiDB-lite"/>
    </source>
</evidence>
<evidence type="ECO:0000313" key="6">
    <source>
        <dbReference type="Proteomes" id="UP001305414"/>
    </source>
</evidence>
<protein>
    <recommendedName>
        <fullName evidence="4">FAD-binding FR-type domain-containing protein</fullName>
    </recommendedName>
</protein>
<dbReference type="InterPro" id="IPR017938">
    <property type="entry name" value="Riboflavin_synthase-like_b-brl"/>
</dbReference>
<dbReference type="CDD" id="cd00322">
    <property type="entry name" value="FNR_like"/>
    <property type="match status" value="1"/>
</dbReference>
<accession>A0AAN7UDX9</accession>
<dbReference type="SUPFAM" id="SSF52343">
    <property type="entry name" value="Ferredoxin reductase-like, C-terminal NADP-linked domain"/>
    <property type="match status" value="1"/>
</dbReference>
<dbReference type="Pfam" id="PF08030">
    <property type="entry name" value="NAD_binding_6"/>
    <property type="match status" value="1"/>
</dbReference>
<dbReference type="Gene3D" id="2.40.30.10">
    <property type="entry name" value="Translation factors"/>
    <property type="match status" value="1"/>
</dbReference>
<dbReference type="GO" id="GO:0005739">
    <property type="term" value="C:mitochondrion"/>
    <property type="evidence" value="ECO:0007669"/>
    <property type="project" value="TreeGrafter"/>
</dbReference>
<dbReference type="PANTHER" id="PTHR46505:SF1">
    <property type="entry name" value="OXIDOREDUCTASE NAD-BINDING DOMAIN-CONTAINING PROTEIN 1"/>
    <property type="match status" value="1"/>
</dbReference>
<reference evidence="5 6" key="1">
    <citation type="submission" date="2023-10" db="EMBL/GenBank/DDBJ databases">
        <title>Draft genome sequence of Xylaria bambusicola isolate GMP-LS, the root and basal stem rot pathogen of sugarcane in Indonesia.</title>
        <authorList>
            <person name="Selvaraj P."/>
            <person name="Muralishankar V."/>
            <person name="Muruganantham S."/>
            <person name="Sp S."/>
            <person name="Haryani S."/>
            <person name="Lau K.J.X."/>
            <person name="Naqvi N.I."/>
        </authorList>
    </citation>
    <scope>NUCLEOTIDE SEQUENCE [LARGE SCALE GENOMIC DNA]</scope>
    <source>
        <strain evidence="5">GMP-LS</strain>
    </source>
</reference>
<dbReference type="Gene3D" id="3.40.50.80">
    <property type="entry name" value="Nucleotide-binding domain of ferredoxin-NADP reductase (FNR) module"/>
    <property type="match status" value="1"/>
</dbReference>
<dbReference type="Proteomes" id="UP001305414">
    <property type="component" value="Unassembled WGS sequence"/>
</dbReference>
<dbReference type="InterPro" id="IPR039261">
    <property type="entry name" value="FNR_nucleotide-bd"/>
</dbReference>
<proteinExistence type="predicted"/>
<comment type="caution">
    <text evidence="5">The sequence shown here is derived from an EMBL/GenBank/DDBJ whole genome shotgun (WGS) entry which is preliminary data.</text>
</comment>
<evidence type="ECO:0000256" key="2">
    <source>
        <dbReference type="ARBA" id="ARBA00023027"/>
    </source>
</evidence>
<sequence>MSKPDHLERTAADPRDKSLHTVILQRIEEVNDSTRIFRLGIPRDAPPIRFLPGQWLDVYIPGVETAGGFTITSTPREARLAHPPMGENKYSAGENRASPKREEGPFLELAVQKSPDNPPAAWLYGSPSAIIGQELRVRVGGGFVWPPPGINVRSLRRVVFVAGGVGVNPLVSMLSSLASSPATPALEARFLYSAKDPGVSEGSASRNARNILFLERIAQVFHEGRVKGELEVFLTGGDTKESAGMDGEKGDEDRIAVAGGDNGTKDGDDDQGNFTIPFHSRRCTVNTDVAKAVGNPRFAVVYVCGVPTMTDDFVAKLTGREAEGGFGMEPHRVLCEKWW</sequence>
<dbReference type="PROSITE" id="PS51384">
    <property type="entry name" value="FAD_FR"/>
    <property type="match status" value="1"/>
</dbReference>
<dbReference type="InterPro" id="IPR052128">
    <property type="entry name" value="Oxidoreductase_NAD-binding"/>
</dbReference>
<dbReference type="InterPro" id="IPR013121">
    <property type="entry name" value="Fe_red_NAD-bd_6"/>
</dbReference>
<organism evidence="5 6">
    <name type="scientific">Xylaria bambusicola</name>
    <dbReference type="NCBI Taxonomy" id="326684"/>
    <lineage>
        <taxon>Eukaryota</taxon>
        <taxon>Fungi</taxon>
        <taxon>Dikarya</taxon>
        <taxon>Ascomycota</taxon>
        <taxon>Pezizomycotina</taxon>
        <taxon>Sordariomycetes</taxon>
        <taxon>Xylariomycetidae</taxon>
        <taxon>Xylariales</taxon>
        <taxon>Xylariaceae</taxon>
        <taxon>Xylaria</taxon>
    </lineage>
</organism>
<dbReference type="AlphaFoldDB" id="A0AAN7UDX9"/>
<evidence type="ECO:0000259" key="4">
    <source>
        <dbReference type="PROSITE" id="PS51384"/>
    </source>
</evidence>
<dbReference type="InterPro" id="IPR017927">
    <property type="entry name" value="FAD-bd_FR_type"/>
</dbReference>
<keyword evidence="1" id="KW-0560">Oxidoreductase</keyword>
<feature type="domain" description="FAD-binding FR-type" evidence="4">
    <location>
        <begin position="17"/>
        <end position="147"/>
    </location>
</feature>
<keyword evidence="2" id="KW-0520">NAD</keyword>